<dbReference type="InterPro" id="IPR007065">
    <property type="entry name" value="HPP"/>
</dbReference>
<sequence length="335" mass="36811">MKPLFSKPAVAYHRNPKIPKYFRKMLGTYRGIFPRIPSVKVLVWSFIASFVGVGFVAALSYHADLFVSHQLPTMVGSFGASAVLIYGVIDSPLAQPRSFVGGHVISAFVGVSIGKICTAIFARPDNFMWLQAALSVSIAIVAMQITRTVHPPGGATALIAVTSGPKISDLGYLYMAMPILFGAVLMLFVALIFNNLARQYPLYWRYPRKPDVIVEYVNESDSSVDTQIDLSDDRGEMYGPKIINSSNANLKETAASDNSICHDTNGLHTEPDSVHQQDGSTVVAMVDDGTEAAHCTQYRLLAESYQKKYEDTLTRLQAVEQELKLLRSTTTLHQS</sequence>
<feature type="transmembrane region" description="Helical" evidence="2">
    <location>
        <begin position="101"/>
        <end position="121"/>
    </location>
</feature>
<dbReference type="AlphaFoldDB" id="A0A1Y1X992"/>
<dbReference type="Proteomes" id="UP000193498">
    <property type="component" value="Unassembled WGS sequence"/>
</dbReference>
<keyword evidence="5" id="KW-1185">Reference proteome</keyword>
<dbReference type="OrthoDB" id="2016548at2759"/>
<protein>
    <submittedName>
        <fullName evidence="4">HPP-domain-containing protein</fullName>
    </submittedName>
</protein>
<dbReference type="Pfam" id="PF04982">
    <property type="entry name" value="TM_HPP"/>
    <property type="match status" value="1"/>
</dbReference>
<proteinExistence type="predicted"/>
<keyword evidence="2" id="KW-0812">Transmembrane</keyword>
<organism evidence="4 5">
    <name type="scientific">Basidiobolus meristosporus CBS 931.73</name>
    <dbReference type="NCBI Taxonomy" id="1314790"/>
    <lineage>
        <taxon>Eukaryota</taxon>
        <taxon>Fungi</taxon>
        <taxon>Fungi incertae sedis</taxon>
        <taxon>Zoopagomycota</taxon>
        <taxon>Entomophthoromycotina</taxon>
        <taxon>Basidiobolomycetes</taxon>
        <taxon>Basidiobolales</taxon>
        <taxon>Basidiobolaceae</taxon>
        <taxon>Basidiobolus</taxon>
    </lineage>
</organism>
<gene>
    <name evidence="4" type="ORF">K493DRAFT_270106</name>
</gene>
<feature type="transmembrane region" description="Helical" evidence="2">
    <location>
        <begin position="172"/>
        <end position="193"/>
    </location>
</feature>
<dbReference type="PANTHER" id="PTHR33741">
    <property type="entry name" value="TRANSMEMBRANE PROTEIN DDB_G0269096-RELATED"/>
    <property type="match status" value="1"/>
</dbReference>
<reference evidence="4 5" key="1">
    <citation type="submission" date="2016-07" db="EMBL/GenBank/DDBJ databases">
        <title>Pervasive Adenine N6-methylation of Active Genes in Fungi.</title>
        <authorList>
            <consortium name="DOE Joint Genome Institute"/>
            <person name="Mondo S.J."/>
            <person name="Dannebaum R.O."/>
            <person name="Kuo R.C."/>
            <person name="Labutti K."/>
            <person name="Haridas S."/>
            <person name="Kuo A."/>
            <person name="Salamov A."/>
            <person name="Ahrendt S.R."/>
            <person name="Lipzen A."/>
            <person name="Sullivan W."/>
            <person name="Andreopoulos W.B."/>
            <person name="Clum A."/>
            <person name="Lindquist E."/>
            <person name="Daum C."/>
            <person name="Ramamoorthy G.K."/>
            <person name="Gryganskyi A."/>
            <person name="Culley D."/>
            <person name="Magnuson J.K."/>
            <person name="James T.Y."/>
            <person name="O'Malley M.A."/>
            <person name="Stajich J.E."/>
            <person name="Spatafora J.W."/>
            <person name="Visel A."/>
            <person name="Grigoriev I.V."/>
        </authorList>
    </citation>
    <scope>NUCLEOTIDE SEQUENCE [LARGE SCALE GENOMIC DNA]</scope>
    <source>
        <strain evidence="4 5">CBS 931.73</strain>
    </source>
</reference>
<dbReference type="InParanoid" id="A0A1Y1X992"/>
<evidence type="ECO:0000313" key="5">
    <source>
        <dbReference type="Proteomes" id="UP000193498"/>
    </source>
</evidence>
<dbReference type="PANTHER" id="PTHR33741:SF5">
    <property type="entry name" value="TRANSMEMBRANE PROTEIN DDB_G0269096-RELATED"/>
    <property type="match status" value="1"/>
</dbReference>
<dbReference type="EMBL" id="MCFE01000675">
    <property type="protein sequence ID" value="ORX82307.1"/>
    <property type="molecule type" value="Genomic_DNA"/>
</dbReference>
<keyword evidence="2" id="KW-0472">Membrane</keyword>
<accession>A0A1Y1X992</accession>
<keyword evidence="1" id="KW-0175">Coiled coil</keyword>
<keyword evidence="2" id="KW-1133">Transmembrane helix</keyword>
<feature type="transmembrane region" description="Helical" evidence="2">
    <location>
        <begin position="71"/>
        <end position="89"/>
    </location>
</feature>
<feature type="transmembrane region" description="Helical" evidence="2">
    <location>
        <begin position="128"/>
        <end position="146"/>
    </location>
</feature>
<feature type="domain" description="HPP transmembrane region" evidence="3">
    <location>
        <begin position="37"/>
        <end position="201"/>
    </location>
</feature>
<name>A0A1Y1X992_9FUNG</name>
<evidence type="ECO:0000256" key="2">
    <source>
        <dbReference type="SAM" id="Phobius"/>
    </source>
</evidence>
<dbReference type="InterPro" id="IPR058581">
    <property type="entry name" value="TM_HPP"/>
</dbReference>
<evidence type="ECO:0000313" key="4">
    <source>
        <dbReference type="EMBL" id="ORX82307.1"/>
    </source>
</evidence>
<evidence type="ECO:0000259" key="3">
    <source>
        <dbReference type="Pfam" id="PF04982"/>
    </source>
</evidence>
<dbReference type="STRING" id="1314790.A0A1Y1X992"/>
<feature type="coiled-coil region" evidence="1">
    <location>
        <begin position="302"/>
        <end position="329"/>
    </location>
</feature>
<evidence type="ECO:0000256" key="1">
    <source>
        <dbReference type="SAM" id="Coils"/>
    </source>
</evidence>
<feature type="transmembrane region" description="Helical" evidence="2">
    <location>
        <begin position="41"/>
        <end position="59"/>
    </location>
</feature>
<comment type="caution">
    <text evidence="4">The sequence shown here is derived from an EMBL/GenBank/DDBJ whole genome shotgun (WGS) entry which is preliminary data.</text>
</comment>